<proteinExistence type="predicted"/>
<dbReference type="Proteomes" id="UP000023758">
    <property type="component" value="Unassembled WGS sequence"/>
</dbReference>
<gene>
    <name evidence="1" type="ORF">H103_05263</name>
</gene>
<sequence length="96" mass="10651">MADLEGLLCGSLDLSLQVRGASRRTEKDVCSSRTVPASSIVRSRSSRLLSLNQRYSVVDRAALGKGRLVAHCHKLVKPRSRKSRFLTMNIQLLESL</sequence>
<dbReference type="HOGENOM" id="CLU_2361247_0_0_1"/>
<reference evidence="1" key="1">
    <citation type="submission" date="2014-02" db="EMBL/GenBank/DDBJ databases">
        <title>The Genome Sequence of Trichophyton rubrum (morphotype fischeri) CBS 288.86.</title>
        <authorList>
            <consortium name="The Broad Institute Genomics Platform"/>
            <person name="Cuomo C.A."/>
            <person name="White T.C."/>
            <person name="Graser Y."/>
            <person name="Martinez-Rossi N."/>
            <person name="Heitman J."/>
            <person name="Young S.K."/>
            <person name="Zeng Q."/>
            <person name="Gargeya S."/>
            <person name="Abouelleil A."/>
            <person name="Alvarado L."/>
            <person name="Chapman S.B."/>
            <person name="Gainer-Dewar J."/>
            <person name="Goldberg J."/>
            <person name="Griggs A."/>
            <person name="Gujja S."/>
            <person name="Hansen M."/>
            <person name="Howarth C."/>
            <person name="Imamovic A."/>
            <person name="Larimer J."/>
            <person name="Martinez D."/>
            <person name="Murphy C."/>
            <person name="Pearson M.D."/>
            <person name="Persinoti G."/>
            <person name="Poon T."/>
            <person name="Priest M."/>
            <person name="Roberts A.D."/>
            <person name="Saif S."/>
            <person name="Shea T.D."/>
            <person name="Sykes S.N."/>
            <person name="Wortman J."/>
            <person name="Nusbaum C."/>
            <person name="Birren B."/>
        </authorList>
    </citation>
    <scope>NUCLEOTIDE SEQUENCE [LARGE SCALE GENOMIC DNA]</scope>
    <source>
        <strain evidence="1">CBS 288.86</strain>
    </source>
</reference>
<name>A0A022VZA2_TRIRU</name>
<dbReference type="EMBL" id="KK207866">
    <property type="protein sequence ID" value="EZF51396.1"/>
    <property type="molecule type" value="Genomic_DNA"/>
</dbReference>
<dbReference type="AlphaFoldDB" id="A0A022VZA2"/>
<accession>A0A022VZA2</accession>
<evidence type="ECO:0000313" key="1">
    <source>
        <dbReference type="EMBL" id="EZF51396.1"/>
    </source>
</evidence>
<organism evidence="1">
    <name type="scientific">Trichophyton rubrum CBS 288.86</name>
    <dbReference type="NCBI Taxonomy" id="1215330"/>
    <lineage>
        <taxon>Eukaryota</taxon>
        <taxon>Fungi</taxon>
        <taxon>Dikarya</taxon>
        <taxon>Ascomycota</taxon>
        <taxon>Pezizomycotina</taxon>
        <taxon>Eurotiomycetes</taxon>
        <taxon>Eurotiomycetidae</taxon>
        <taxon>Onygenales</taxon>
        <taxon>Arthrodermataceae</taxon>
        <taxon>Trichophyton</taxon>
    </lineage>
</organism>
<protein>
    <submittedName>
        <fullName evidence="1">Uncharacterized protein</fullName>
    </submittedName>
</protein>